<dbReference type="Gene3D" id="2.60.200.60">
    <property type="match status" value="1"/>
</dbReference>
<dbReference type="EMBL" id="JAOPLU010000003">
    <property type="protein sequence ID" value="MDM5132096.1"/>
    <property type="molecule type" value="Genomic_DNA"/>
</dbReference>
<evidence type="ECO:0000313" key="1">
    <source>
        <dbReference type="EMBL" id="MDM5132096.1"/>
    </source>
</evidence>
<dbReference type="CDD" id="cd14737">
    <property type="entry name" value="PAAR_1"/>
    <property type="match status" value="1"/>
</dbReference>
<comment type="caution">
    <text evidence="1">The sequence shown here is derived from an EMBL/GenBank/DDBJ whole genome shotgun (WGS) entry which is preliminary data.</text>
</comment>
<dbReference type="RefSeq" id="WP_290042253.1">
    <property type="nucleotide sequence ID" value="NZ_JAOPLU010000003.1"/>
</dbReference>
<gene>
    <name evidence="1" type="ORF">OB962_14025</name>
</gene>
<name>A0ABT7QDS4_9GAMM</name>
<dbReference type="NCBIfam" id="NF033420">
    <property type="entry name" value="T6SS_PAAR_dom"/>
    <property type="match status" value="1"/>
</dbReference>
<organism evidence="1 2">
    <name type="scientific">Aeromonas piscicola</name>
    <dbReference type="NCBI Taxonomy" id="600645"/>
    <lineage>
        <taxon>Bacteria</taxon>
        <taxon>Pseudomonadati</taxon>
        <taxon>Pseudomonadota</taxon>
        <taxon>Gammaproteobacteria</taxon>
        <taxon>Aeromonadales</taxon>
        <taxon>Aeromonadaceae</taxon>
        <taxon>Aeromonas</taxon>
    </lineage>
</organism>
<sequence>MGNAAKVGDIGTDHDGFPPTKIISGSSDVFIDGLPAARLGDPLEPHDKPNNPPHPRFIAAGSSTVFVNGQPLAFTGKGVSCGGVIIGGGTVTVGDGAPSARAAAIAPAPSPVEIPASSPGFWPPYNPLTGEYLDVVYTQAAQTVAVLTFEELQELWKELNAKDNLGDTKSIKDAGERIRLAQSTAKALGGMGVIAYTKVINGEPYTIIKNYKQVHKTIPGNIWKASNPKILRLGIGAKANTHLVKMGFLADFVFSVSINVIDYILKDEVTMVDLFSNVGVDLVKGTLANGVGIIAAGVVATVFGPGILLTGTVFALATIVAGKLIDFADEEAELSEMIKQAVKAKFE</sequence>
<reference evidence="1" key="1">
    <citation type="submission" date="2024-05" db="EMBL/GenBank/DDBJ databases">
        <title>WGS of Aeromonas isolates.</title>
        <authorList>
            <person name="Lee H."/>
        </authorList>
    </citation>
    <scope>NUCLEOTIDE SEQUENCE</scope>
    <source>
        <strain evidence="1">LP308</strain>
    </source>
</reference>
<dbReference type="Proteomes" id="UP001168109">
    <property type="component" value="Unassembled WGS sequence"/>
</dbReference>
<protein>
    <submittedName>
        <fullName evidence="1">Type VI secretion system PAAR protein</fullName>
    </submittedName>
</protein>
<dbReference type="InterPro" id="IPR008727">
    <property type="entry name" value="PAAR_motif"/>
</dbReference>
<proteinExistence type="predicted"/>
<evidence type="ECO:0000313" key="2">
    <source>
        <dbReference type="Proteomes" id="UP001168109"/>
    </source>
</evidence>
<dbReference type="Pfam" id="PF05488">
    <property type="entry name" value="PAAR_motif"/>
    <property type="match status" value="1"/>
</dbReference>
<accession>A0ABT7QDS4</accession>
<keyword evidence="2" id="KW-1185">Reference proteome</keyword>